<organism evidence="1 2">
    <name type="scientific">Garciella nitratireducens DSM 15102</name>
    <dbReference type="NCBI Taxonomy" id="1121911"/>
    <lineage>
        <taxon>Bacteria</taxon>
        <taxon>Bacillati</taxon>
        <taxon>Bacillota</taxon>
        <taxon>Clostridia</taxon>
        <taxon>Eubacteriales</taxon>
        <taxon>Eubacteriaceae</taxon>
        <taxon>Garciella</taxon>
    </lineage>
</organism>
<dbReference type="OrthoDB" id="9967631at2"/>
<dbReference type="AlphaFoldDB" id="A0A1T4K7N5"/>
<evidence type="ECO:0000313" key="1">
    <source>
        <dbReference type="EMBL" id="SJZ38325.1"/>
    </source>
</evidence>
<sequence length="65" mass="7667">MAEIKKVEVIGLETKEDREYFAKQCADFWMYCISKKISELPLSHEKKVEFANQVIDRIKGEESKQ</sequence>
<accession>A0A1T4K7N5</accession>
<dbReference type="Proteomes" id="UP000196365">
    <property type="component" value="Unassembled WGS sequence"/>
</dbReference>
<dbReference type="EMBL" id="FUWV01000001">
    <property type="protein sequence ID" value="SJZ38325.1"/>
    <property type="molecule type" value="Genomic_DNA"/>
</dbReference>
<proteinExistence type="predicted"/>
<dbReference type="RefSeq" id="WP_087677832.1">
    <property type="nucleotide sequence ID" value="NZ_FUWV01000001.1"/>
</dbReference>
<keyword evidence="2" id="KW-1185">Reference proteome</keyword>
<protein>
    <submittedName>
        <fullName evidence="1">Uncharacterized protein</fullName>
    </submittedName>
</protein>
<name>A0A1T4K7N5_9FIRM</name>
<evidence type="ECO:0000313" key="2">
    <source>
        <dbReference type="Proteomes" id="UP000196365"/>
    </source>
</evidence>
<gene>
    <name evidence="1" type="ORF">SAMN02745973_00395</name>
</gene>
<reference evidence="1 2" key="1">
    <citation type="submission" date="2017-02" db="EMBL/GenBank/DDBJ databases">
        <authorList>
            <person name="Peterson S.W."/>
        </authorList>
    </citation>
    <scope>NUCLEOTIDE SEQUENCE [LARGE SCALE GENOMIC DNA]</scope>
    <source>
        <strain evidence="1 2">DSM 15102</strain>
    </source>
</reference>